<evidence type="ECO:0000313" key="2">
    <source>
        <dbReference type="Proteomes" id="UP000008974"/>
    </source>
</evidence>
<dbReference type="EMBL" id="ACVC01000106">
    <property type="protein sequence ID" value="EFO64039.1"/>
    <property type="molecule type" value="Genomic_DNA"/>
</dbReference>
<protein>
    <submittedName>
        <fullName evidence="1">Uncharacterized protein</fullName>
    </submittedName>
</protein>
<gene>
    <name evidence="1" type="ORF">GLP15_4135</name>
</gene>
<organism evidence="1 2">
    <name type="scientific">Giardia intestinalis (strain P15)</name>
    <name type="common">Giardia lamblia</name>
    <dbReference type="NCBI Taxonomy" id="658858"/>
    <lineage>
        <taxon>Eukaryota</taxon>
        <taxon>Metamonada</taxon>
        <taxon>Diplomonadida</taxon>
        <taxon>Hexamitidae</taxon>
        <taxon>Giardiinae</taxon>
        <taxon>Giardia</taxon>
    </lineage>
</organism>
<name>E1F0I2_GIAIA</name>
<dbReference type="Proteomes" id="UP000008974">
    <property type="component" value="Unassembled WGS sequence"/>
</dbReference>
<sequence>MESPHDLREIWDCILTIKDDDTCHSEACANLVVMKFYGERLQMVLKYLQDRFFSCAWSTLDSLNQDESGHTRITVLKSIIRYSRTICSSRSFIHSHYCKELLIDLLSFEAKDTLFHYTDGDFLTPIYNQICIFRKLHCPNTLRGTNLQQPNLYFEGIHITVIPIKEIFLLYSELSPNHKTEVQGMVEGVLLFDTERYLSDFTQFISIQLKTSLPCHIAEFLHRLSTFEEGILSVLHQILPLESKFNPAQTLARVCNATICLSIKINPKRHWEDMNIIIGKLLKEELSVCSTIVSFMDHTILALMINKQHEEFVDIMSSIVCKEITVANDIQTLFRSLFVVDILTSHTGVYYTKLLNIIHTKLNNVTSSKNCSIKEQIGLYAATFINFYHITRETEVLMKIMPHKSLFLCKLFEEQILLDLFSRMTALRMELTFVSQNLNKASYIMAELELFVVLASISTTCFIQLYAYVLTISTGCREAHQLETKSKILYNLIITSGWKSSILKIAEMIATLVQPITSSNIEIGFSCAHLPETIKTAICGARFVTINIRTDGRLRMVREDCLHKLLKRNCVTDYLDRLISENYFYIPISPEDMKLPLKLTDSLDDKVISDNNNDSSKPIMKTCHKETKKLEIMAHISRTVKTSERISIEDLINIYHERYKAIDAITQDEILDAVQHLIESDILEWTGEKMLQWYT</sequence>
<dbReference type="OrthoDB" id="10258328at2759"/>
<evidence type="ECO:0000313" key="1">
    <source>
        <dbReference type="EMBL" id="EFO64039.1"/>
    </source>
</evidence>
<dbReference type="VEuPathDB" id="GiardiaDB:GLP15_4135"/>
<proteinExistence type="predicted"/>
<dbReference type="AlphaFoldDB" id="E1F0I2"/>
<dbReference type="OMA" id="HYCKELL"/>
<comment type="caution">
    <text evidence="1">The sequence shown here is derived from an EMBL/GenBank/DDBJ whole genome shotgun (WGS) entry which is preliminary data.</text>
</comment>
<reference evidence="1 2" key="1">
    <citation type="journal article" date="2010" name="BMC Genomics">
        <title>Genome analysis and comparative genomics of a Giardia intestinalis assemblage E isolate.</title>
        <authorList>
            <person name="Jerlstrom-Hultqvist J."/>
            <person name="Franzen O."/>
            <person name="Ankarklev J."/>
            <person name="Xu F."/>
            <person name="Nohynkova E."/>
            <person name="Andersson J.O."/>
            <person name="Svard S.G."/>
            <person name="Andersson B."/>
        </authorList>
    </citation>
    <scope>NUCLEOTIDE SEQUENCE [LARGE SCALE GENOMIC DNA]</scope>
    <source>
        <strain evidence="1 2">P15</strain>
    </source>
</reference>
<accession>E1F0I2</accession>